<proteinExistence type="predicted"/>
<dbReference type="EMBL" id="JAEFCI010008885">
    <property type="protein sequence ID" value="KAG5458165.1"/>
    <property type="molecule type" value="Genomic_DNA"/>
</dbReference>
<sequence length="72" mass="8092">MFKPAWNPPPISPNILVACRRRINAASLTIETLVNLPRIPNGLRPRPSINGRTFRLEQSAPFCRPPGGRYVQ</sequence>
<keyword evidence="2" id="KW-1185">Reference proteome</keyword>
<dbReference type="Proteomes" id="UP000673691">
    <property type="component" value="Unassembled WGS sequence"/>
</dbReference>
<organism evidence="1 2">
    <name type="scientific">Olpidium bornovanus</name>
    <dbReference type="NCBI Taxonomy" id="278681"/>
    <lineage>
        <taxon>Eukaryota</taxon>
        <taxon>Fungi</taxon>
        <taxon>Fungi incertae sedis</taxon>
        <taxon>Olpidiomycota</taxon>
        <taxon>Olpidiomycotina</taxon>
        <taxon>Olpidiomycetes</taxon>
        <taxon>Olpidiales</taxon>
        <taxon>Olpidiaceae</taxon>
        <taxon>Olpidium</taxon>
    </lineage>
</organism>
<name>A0A8H8DH16_9FUNG</name>
<accession>A0A8H8DH16</accession>
<reference evidence="1 2" key="1">
    <citation type="journal article" name="Sci. Rep.">
        <title>Genome-scale phylogenetic analyses confirm Olpidium as the closest living zoosporic fungus to the non-flagellated, terrestrial fungi.</title>
        <authorList>
            <person name="Chang Y."/>
            <person name="Rochon D."/>
            <person name="Sekimoto S."/>
            <person name="Wang Y."/>
            <person name="Chovatia M."/>
            <person name="Sandor L."/>
            <person name="Salamov A."/>
            <person name="Grigoriev I.V."/>
            <person name="Stajich J.E."/>
            <person name="Spatafora J.W."/>
        </authorList>
    </citation>
    <scope>NUCLEOTIDE SEQUENCE [LARGE SCALE GENOMIC DNA]</scope>
    <source>
        <strain evidence="1">S191</strain>
    </source>
</reference>
<evidence type="ECO:0000313" key="1">
    <source>
        <dbReference type="EMBL" id="KAG5458165.1"/>
    </source>
</evidence>
<evidence type="ECO:0000313" key="2">
    <source>
        <dbReference type="Proteomes" id="UP000673691"/>
    </source>
</evidence>
<dbReference type="AlphaFoldDB" id="A0A8H8DH16"/>
<gene>
    <name evidence="1" type="ORF">BJ554DRAFT_1664</name>
</gene>
<dbReference type="PROSITE" id="PS51257">
    <property type="entry name" value="PROKAR_LIPOPROTEIN"/>
    <property type="match status" value="1"/>
</dbReference>
<comment type="caution">
    <text evidence="1">The sequence shown here is derived from an EMBL/GenBank/DDBJ whole genome shotgun (WGS) entry which is preliminary data.</text>
</comment>
<protein>
    <submittedName>
        <fullName evidence="1">Uncharacterized protein</fullName>
    </submittedName>
</protein>